<name>A0ABX9RBE4_9ACTN</name>
<evidence type="ECO:0000256" key="1">
    <source>
        <dbReference type="SAM" id="MobiDB-lite"/>
    </source>
</evidence>
<gene>
    <name evidence="3" type="ORF">D7147_08735</name>
</gene>
<dbReference type="Proteomes" id="UP000271548">
    <property type="component" value="Unassembled WGS sequence"/>
</dbReference>
<dbReference type="PANTHER" id="PTHR42951">
    <property type="entry name" value="METALLO-BETA-LACTAMASE DOMAIN-CONTAINING"/>
    <property type="match status" value="1"/>
</dbReference>
<protein>
    <submittedName>
        <fullName evidence="3">MBL fold metallo-hydrolase</fullName>
    </submittedName>
</protein>
<organism evidence="3 4">
    <name type="scientific">Micromonospora musae</name>
    <dbReference type="NCBI Taxonomy" id="1894970"/>
    <lineage>
        <taxon>Bacteria</taxon>
        <taxon>Bacillati</taxon>
        <taxon>Actinomycetota</taxon>
        <taxon>Actinomycetes</taxon>
        <taxon>Micromonosporales</taxon>
        <taxon>Micromonosporaceae</taxon>
        <taxon>Micromonospora</taxon>
    </lineage>
</organism>
<evidence type="ECO:0000313" key="4">
    <source>
        <dbReference type="Proteomes" id="UP000271548"/>
    </source>
</evidence>
<dbReference type="EMBL" id="RAZS01000003">
    <property type="protein sequence ID" value="RKN20896.1"/>
    <property type="molecule type" value="Genomic_DNA"/>
</dbReference>
<evidence type="ECO:0000259" key="2">
    <source>
        <dbReference type="SMART" id="SM00849"/>
    </source>
</evidence>
<comment type="caution">
    <text evidence="3">The sequence shown here is derived from an EMBL/GenBank/DDBJ whole genome shotgun (WGS) entry which is preliminary data.</text>
</comment>
<dbReference type="SMART" id="SM00849">
    <property type="entry name" value="Lactamase_B"/>
    <property type="match status" value="1"/>
</dbReference>
<dbReference type="SUPFAM" id="SSF56281">
    <property type="entry name" value="Metallo-hydrolase/oxidoreductase"/>
    <property type="match status" value="1"/>
</dbReference>
<dbReference type="InterPro" id="IPR050855">
    <property type="entry name" value="NDM-1-like"/>
</dbReference>
<dbReference type="Pfam" id="PF00753">
    <property type="entry name" value="Lactamase_B"/>
    <property type="match status" value="1"/>
</dbReference>
<accession>A0ABX9RBE4</accession>
<dbReference type="InterPro" id="IPR036866">
    <property type="entry name" value="RibonucZ/Hydroxyglut_hydro"/>
</dbReference>
<feature type="domain" description="Metallo-beta-lactamase" evidence="2">
    <location>
        <begin position="38"/>
        <end position="233"/>
    </location>
</feature>
<reference evidence="3 4" key="1">
    <citation type="submission" date="2018-09" db="EMBL/GenBank/DDBJ databases">
        <title>Micromonospora sp. nov. MS1-9, isolated from a root of Musa sp.</title>
        <authorList>
            <person name="Kuncharoen N."/>
            <person name="Kudo T."/>
            <person name="Ohkuma M."/>
            <person name="Yuki M."/>
            <person name="Tanasupawat S."/>
        </authorList>
    </citation>
    <scope>NUCLEOTIDE SEQUENCE [LARGE SCALE GENOMIC DNA]</scope>
    <source>
        <strain evidence="3 4">NGC1-4</strain>
    </source>
</reference>
<dbReference type="Gene3D" id="3.60.15.10">
    <property type="entry name" value="Ribonuclease Z/Hydroxyacylglutathione hydrolase-like"/>
    <property type="match status" value="1"/>
</dbReference>
<dbReference type="InterPro" id="IPR001279">
    <property type="entry name" value="Metallo-B-lactamas"/>
</dbReference>
<proteinExistence type="predicted"/>
<sequence length="279" mass="31329">MNTTNIDELPVASRWFRFTGLDERTTLIEEPHVRGLLRANIWHLRGREGDLLIDCGLGVTTLAPLLRERFDREPALVLTHGHLDHMGSAHEFSRVWAHPLEHVDSPAPGSLHGPILAAQMGLRETLPPALLTARPHSDYDLGNYRVQPATPTRSLADGDILDLGDRRLTVLHLPGHSPGSIALFDEHDGTLFSGDVIYDDVLLDSLPGSDPEQYAHSLRRLRSLPVRLVHAGHGRSFGQERLHHLIDDYLREHLDATDEHRRGNERDTSKSMRQGDHSR</sequence>
<dbReference type="PANTHER" id="PTHR42951:SF4">
    <property type="entry name" value="ACYL-COENZYME A THIOESTERASE MBLAC2"/>
    <property type="match status" value="1"/>
</dbReference>
<evidence type="ECO:0000313" key="3">
    <source>
        <dbReference type="EMBL" id="RKN20896.1"/>
    </source>
</evidence>
<dbReference type="RefSeq" id="WP_120675556.1">
    <property type="nucleotide sequence ID" value="NZ_RAZS01000003.1"/>
</dbReference>
<keyword evidence="4" id="KW-1185">Reference proteome</keyword>
<feature type="region of interest" description="Disordered" evidence="1">
    <location>
        <begin position="257"/>
        <end position="279"/>
    </location>
</feature>